<sequence>MPIDLISIGQSGARAARASIEVTAQNIANASNPDYVRRSLRLEEFVGSAVIDFSTSDALSGVRIGGIVRPDNQLLQSRARDSLADVQRADNDIAALRDAELGLEQSGLFRGLVQFEAALTLLESDPTDPALRTGAVETARQLSVTFQSAQTGINNARDLAQDAVGVGTNEANAAATELARINRELVNVRPGSASQANLFDARDAALRDISEQFSLTVEFDEIGAATVRLVTTPAPAGTVGPVLVDGPSSNTLTSTIAADGTASFTLDGLTFAPVSGAQAGRVSALNDLRDRAATLDAIALSTITRANAAQASGAALDGTPGQPLFAGTNASDIEMVLTDGDQLALAPLGSPAGSRDTTNLSALVAAIGADDGPIAETDRLLLSLSSRISGLETTREGLSIIAGSAAAELLTETGVDLDEEAAALIRLQQAFEANSRVIQVANDIFDTILGLN</sequence>
<comment type="subcellular location">
    <subcellularLocation>
        <location evidence="1">Bacterial flagellum</location>
    </subcellularLocation>
    <subcellularLocation>
        <location evidence="2">Secreted</location>
    </subcellularLocation>
</comment>
<comment type="caution">
    <text evidence="9">The sequence shown here is derived from an EMBL/GenBank/DDBJ whole genome shotgun (WGS) entry which is preliminary data.</text>
</comment>
<dbReference type="GO" id="GO:0009424">
    <property type="term" value="C:bacterial-type flagellum hook"/>
    <property type="evidence" value="ECO:0007669"/>
    <property type="project" value="InterPro"/>
</dbReference>
<evidence type="ECO:0000256" key="1">
    <source>
        <dbReference type="ARBA" id="ARBA00004365"/>
    </source>
</evidence>
<dbReference type="GO" id="GO:0044780">
    <property type="term" value="P:bacterial-type flagellum assembly"/>
    <property type="evidence" value="ECO:0007669"/>
    <property type="project" value="InterPro"/>
</dbReference>
<dbReference type="RefSeq" id="WP_034961188.1">
    <property type="nucleotide sequence ID" value="NZ_JMIW01000006.1"/>
</dbReference>
<evidence type="ECO:0000256" key="3">
    <source>
        <dbReference type="ARBA" id="ARBA00009677"/>
    </source>
</evidence>
<reference evidence="9 10" key="1">
    <citation type="submission" date="2014-04" db="EMBL/GenBank/DDBJ databases">
        <title>A comprehensive comparison of genomes of Erythrobacter spp. strains.</title>
        <authorList>
            <person name="Zheng Q."/>
        </authorList>
    </citation>
    <scope>NUCLEOTIDE SEQUENCE [LARGE SCALE GENOMIC DNA]</scope>
    <source>
        <strain evidence="9 10">DSM 6997</strain>
    </source>
</reference>
<evidence type="ECO:0000259" key="8">
    <source>
        <dbReference type="Pfam" id="PF22638"/>
    </source>
</evidence>
<dbReference type="eggNOG" id="COG1256">
    <property type="taxonomic scope" value="Bacteria"/>
</dbReference>
<feature type="domain" description="Flagellar basal-body/hook protein C-terminal" evidence="7">
    <location>
        <begin position="412"/>
        <end position="451"/>
    </location>
</feature>
<proteinExistence type="inferred from homology"/>
<evidence type="ECO:0000256" key="2">
    <source>
        <dbReference type="ARBA" id="ARBA00004613"/>
    </source>
</evidence>
<dbReference type="Proteomes" id="UP000027647">
    <property type="component" value="Unassembled WGS sequence"/>
</dbReference>
<feature type="domain" description="Flagellar hook-associated protein FlgK helical" evidence="8">
    <location>
        <begin position="104"/>
        <end position="325"/>
    </location>
</feature>
<dbReference type="OrthoDB" id="7181295at2"/>
<dbReference type="GO" id="GO:0005576">
    <property type="term" value="C:extracellular region"/>
    <property type="evidence" value="ECO:0007669"/>
    <property type="project" value="UniProtKB-SubCell"/>
</dbReference>
<protein>
    <recommendedName>
        <fullName evidence="4">Flagellar hook-associated protein 1</fullName>
    </recommendedName>
</protein>
<evidence type="ECO:0000256" key="6">
    <source>
        <dbReference type="ARBA" id="ARBA00023143"/>
    </source>
</evidence>
<dbReference type="NCBIfam" id="TIGR02492">
    <property type="entry name" value="flgK_ends"/>
    <property type="match status" value="1"/>
</dbReference>
<keyword evidence="6" id="KW-0975">Bacterial flagellum</keyword>
<comment type="similarity">
    <text evidence="3">Belongs to the flagella basal body rod proteins family.</text>
</comment>
<evidence type="ECO:0000313" key="9">
    <source>
        <dbReference type="EMBL" id="KEO89269.1"/>
    </source>
</evidence>
<evidence type="ECO:0000256" key="5">
    <source>
        <dbReference type="ARBA" id="ARBA00022525"/>
    </source>
</evidence>
<dbReference type="GO" id="GO:0005198">
    <property type="term" value="F:structural molecule activity"/>
    <property type="evidence" value="ECO:0007669"/>
    <property type="project" value="InterPro"/>
</dbReference>
<evidence type="ECO:0000259" key="7">
    <source>
        <dbReference type="Pfam" id="PF06429"/>
    </source>
</evidence>
<dbReference type="InterPro" id="IPR010930">
    <property type="entry name" value="Flg_bb/hook_C_dom"/>
</dbReference>
<keyword evidence="10" id="KW-1185">Reference proteome</keyword>
<evidence type="ECO:0000313" key="10">
    <source>
        <dbReference type="Proteomes" id="UP000027647"/>
    </source>
</evidence>
<gene>
    <name evidence="9" type="ORF">EH31_14680</name>
</gene>
<dbReference type="PANTHER" id="PTHR30033">
    <property type="entry name" value="FLAGELLAR HOOK-ASSOCIATED PROTEIN 1"/>
    <property type="match status" value="1"/>
</dbReference>
<dbReference type="AlphaFoldDB" id="A0A074M789"/>
<dbReference type="Pfam" id="PF06429">
    <property type="entry name" value="Flg_bbr_C"/>
    <property type="match status" value="1"/>
</dbReference>
<keyword evidence="5" id="KW-0964">Secreted</keyword>
<accession>A0A074M789</accession>
<dbReference type="STRING" id="1044.EH31_14680"/>
<dbReference type="InterPro" id="IPR053927">
    <property type="entry name" value="FlgK_helical"/>
</dbReference>
<dbReference type="InterPro" id="IPR002371">
    <property type="entry name" value="FlgK"/>
</dbReference>
<dbReference type="PANTHER" id="PTHR30033:SF2">
    <property type="entry name" value="FLAGELLAR HOOK PROTEIN"/>
    <property type="match status" value="1"/>
</dbReference>
<dbReference type="EMBL" id="JMIW01000006">
    <property type="protein sequence ID" value="KEO89269.1"/>
    <property type="molecule type" value="Genomic_DNA"/>
</dbReference>
<dbReference type="SUPFAM" id="SSF64518">
    <property type="entry name" value="Phase 1 flagellin"/>
    <property type="match status" value="1"/>
</dbReference>
<dbReference type="Pfam" id="PF22638">
    <property type="entry name" value="FlgK_D1"/>
    <property type="match status" value="1"/>
</dbReference>
<organism evidence="9 10">
    <name type="scientific">Erythrobacter longus</name>
    <dbReference type="NCBI Taxonomy" id="1044"/>
    <lineage>
        <taxon>Bacteria</taxon>
        <taxon>Pseudomonadati</taxon>
        <taxon>Pseudomonadota</taxon>
        <taxon>Alphaproteobacteria</taxon>
        <taxon>Sphingomonadales</taxon>
        <taxon>Erythrobacteraceae</taxon>
        <taxon>Erythrobacter/Porphyrobacter group</taxon>
        <taxon>Erythrobacter</taxon>
    </lineage>
</organism>
<name>A0A074M789_ERYLO</name>
<evidence type="ECO:0000256" key="4">
    <source>
        <dbReference type="ARBA" id="ARBA00016244"/>
    </source>
</evidence>